<evidence type="ECO:0008006" key="3">
    <source>
        <dbReference type="Google" id="ProtNLM"/>
    </source>
</evidence>
<dbReference type="Gene3D" id="3.30.70.270">
    <property type="match status" value="1"/>
</dbReference>
<name>A0A7J6KYS9_PERCH</name>
<comment type="caution">
    <text evidence="1">The sequence shown here is derived from an EMBL/GenBank/DDBJ whole genome shotgun (WGS) entry which is preliminary data.</text>
</comment>
<dbReference type="InterPro" id="IPR043502">
    <property type="entry name" value="DNA/RNA_pol_sf"/>
</dbReference>
<dbReference type="InterPro" id="IPR043128">
    <property type="entry name" value="Rev_trsase/Diguanyl_cyclase"/>
</dbReference>
<dbReference type="Gene3D" id="3.10.10.10">
    <property type="entry name" value="HIV Type 1 Reverse Transcriptase, subunit A, domain 1"/>
    <property type="match status" value="1"/>
</dbReference>
<reference evidence="1 2" key="1">
    <citation type="submission" date="2020-04" db="EMBL/GenBank/DDBJ databases">
        <title>Perkinsus chesapeaki whole genome sequence.</title>
        <authorList>
            <person name="Bogema D.R."/>
        </authorList>
    </citation>
    <scope>NUCLEOTIDE SEQUENCE [LARGE SCALE GENOMIC DNA]</scope>
    <source>
        <strain evidence="1">ATCC PRA-425</strain>
    </source>
</reference>
<organism evidence="1 2">
    <name type="scientific">Perkinsus chesapeaki</name>
    <name type="common">Clam parasite</name>
    <name type="synonym">Perkinsus andrewsi</name>
    <dbReference type="NCBI Taxonomy" id="330153"/>
    <lineage>
        <taxon>Eukaryota</taxon>
        <taxon>Sar</taxon>
        <taxon>Alveolata</taxon>
        <taxon>Perkinsozoa</taxon>
        <taxon>Perkinsea</taxon>
        <taxon>Perkinsida</taxon>
        <taxon>Perkinsidae</taxon>
        <taxon>Perkinsus</taxon>
    </lineage>
</organism>
<proteinExistence type="predicted"/>
<evidence type="ECO:0000313" key="1">
    <source>
        <dbReference type="EMBL" id="KAF4651721.1"/>
    </source>
</evidence>
<sequence length="752" mass="83672">MSVVDTLPADIEVDTSDTPICSTADKSPLKLLGSTILPFTICGNTISNKFYVTVQPLAHPMIIGQDIMAKTNLTLRFSKPESQLRGNDNMSVSSVKDPGDWKKLPEGWMVNDVIMSNDKLHIVSAKSCTPGSCPPYRFYVGVNPAIIKDSSRAEKMGALKPHKNLSEAPPEALEAGRRCFEQWRSEGRLVSTDVHSAISITNWYMVGGDSRRYRPVFPFIHLNRNLRSALGNEPFPQALIATLVDKSRCFSHCTVNDLSDAYMHLWLLPSNWPMFTVNVTPLSDTVDLCEFHCLPYGPSHCPRLLETCLQWLLKKYMSDTESSEIKSYMDDIALFSNYPDLTAEARLAKVCQNHDLILKASKRQEITDGDSKMLGQQYTDNGENMTLCPSKLAQFKARSPQKESSYADLLSSLGSLDESTVIPAWPAALKHAAQGLVARERSATGSPWSGHCSHELRDLVKRWHSMVSELPKEAFILHRCFDFDAPLHVYTDAAKYAGGYLLRQNGHDLLQRVHIHSSADAQLPIVCLEARILYRAFASVHHLEEVVEQTFRAGRPASSSSKDAKPILMKYMAMTNVLYDPEDFNRRIFIERVPGDRNPADALTRHDLLRQFVSFASSTSLEVCSASNEVPILNTQRPFGEDDALSLGVTSCSIQVTDTQKVYGSSTTLPSTSTVRNHQQNDATIKSLTENLLRCQSLPEAVNSSYSHVWHTLLLRDGLLSRQIPADYGSNISDVVVVPTTHTRGRCAALLP</sequence>
<protein>
    <recommendedName>
        <fullName evidence="3">Reverse transcriptase domain-containing protein</fullName>
    </recommendedName>
</protein>
<dbReference type="OrthoDB" id="10413994at2759"/>
<dbReference type="Proteomes" id="UP000591131">
    <property type="component" value="Unassembled WGS sequence"/>
</dbReference>
<dbReference type="EMBL" id="JAAPAO010001016">
    <property type="protein sequence ID" value="KAF4651721.1"/>
    <property type="molecule type" value="Genomic_DNA"/>
</dbReference>
<dbReference type="SUPFAM" id="SSF56672">
    <property type="entry name" value="DNA/RNA polymerases"/>
    <property type="match status" value="1"/>
</dbReference>
<evidence type="ECO:0000313" key="2">
    <source>
        <dbReference type="Proteomes" id="UP000591131"/>
    </source>
</evidence>
<dbReference type="AlphaFoldDB" id="A0A7J6KYS9"/>
<accession>A0A7J6KYS9</accession>
<keyword evidence="2" id="KW-1185">Reference proteome</keyword>
<gene>
    <name evidence="1" type="ORF">FOL47_000219</name>
</gene>